<dbReference type="EMBL" id="CP019699">
    <property type="protein sequence ID" value="AQS56868.1"/>
    <property type="molecule type" value="Genomic_DNA"/>
</dbReference>
<protein>
    <submittedName>
        <fullName evidence="3">Uncharacterized protein</fullName>
    </submittedName>
</protein>
<organism evidence="3 4">
    <name type="scientific">Novibacillus thermophilus</name>
    <dbReference type="NCBI Taxonomy" id="1471761"/>
    <lineage>
        <taxon>Bacteria</taxon>
        <taxon>Bacillati</taxon>
        <taxon>Bacillota</taxon>
        <taxon>Bacilli</taxon>
        <taxon>Bacillales</taxon>
        <taxon>Thermoactinomycetaceae</taxon>
        <taxon>Novibacillus</taxon>
    </lineage>
</organism>
<name>A0A1U9KA11_9BACL</name>
<dbReference type="Proteomes" id="UP000188603">
    <property type="component" value="Chromosome"/>
</dbReference>
<proteinExistence type="predicted"/>
<dbReference type="RefSeq" id="WP_077720736.1">
    <property type="nucleotide sequence ID" value="NZ_CP019699.1"/>
</dbReference>
<accession>A0A1U9KA11</accession>
<dbReference type="KEGG" id="ntr:B0W44_15045"/>
<feature type="transmembrane region" description="Helical" evidence="2">
    <location>
        <begin position="33"/>
        <end position="54"/>
    </location>
</feature>
<evidence type="ECO:0000256" key="1">
    <source>
        <dbReference type="SAM" id="MobiDB-lite"/>
    </source>
</evidence>
<keyword evidence="2" id="KW-0812">Transmembrane</keyword>
<evidence type="ECO:0000313" key="3">
    <source>
        <dbReference type="EMBL" id="AQS56868.1"/>
    </source>
</evidence>
<evidence type="ECO:0000256" key="2">
    <source>
        <dbReference type="SAM" id="Phobius"/>
    </source>
</evidence>
<evidence type="ECO:0000313" key="4">
    <source>
        <dbReference type="Proteomes" id="UP000188603"/>
    </source>
</evidence>
<keyword evidence="4" id="KW-1185">Reference proteome</keyword>
<dbReference type="STRING" id="1471761.B0W44_15045"/>
<gene>
    <name evidence="3" type="ORF">B0W44_15045</name>
</gene>
<feature type="region of interest" description="Disordered" evidence="1">
    <location>
        <begin position="92"/>
        <end position="114"/>
    </location>
</feature>
<keyword evidence="2" id="KW-0472">Membrane</keyword>
<dbReference type="AlphaFoldDB" id="A0A1U9KA11"/>
<reference evidence="3 4" key="1">
    <citation type="journal article" date="2015" name="Int. J. Syst. Evol. Microbiol.">
        <title>Novibacillus thermophilus gen. nov., sp. nov., a Gram-staining-negative and moderately thermophilic member of the family Thermoactinomycetaceae.</title>
        <authorList>
            <person name="Yang G."/>
            <person name="Chen J."/>
            <person name="Zhou S."/>
        </authorList>
    </citation>
    <scope>NUCLEOTIDE SEQUENCE [LARGE SCALE GENOMIC DNA]</scope>
    <source>
        <strain evidence="3 4">SG-1</strain>
    </source>
</reference>
<sequence>MSGYVKWCLAVSGLIATVTFAVSIPVNLLGTSLLRALLAFLFFAVLGLGLRWLFRLLSTDEPEVEEENGDSPAGKHIDWQTPEDQQLIKDVYASPEEESPKTEPFQPLRAPKLKPDQVAEVIRKQSFGSDER</sequence>
<feature type="region of interest" description="Disordered" evidence="1">
    <location>
        <begin position="63"/>
        <end position="82"/>
    </location>
</feature>
<keyword evidence="2" id="KW-1133">Transmembrane helix</keyword>